<name>Q7RKI8_PLAYO</name>
<feature type="region of interest" description="Disordered" evidence="2">
    <location>
        <begin position="188"/>
        <end position="219"/>
    </location>
</feature>
<comment type="caution">
    <text evidence="3">The sequence shown here is derived from an EMBL/GenBank/DDBJ whole genome shotgun (WGS) entry which is preliminary data.</text>
</comment>
<gene>
    <name evidence="3" type="ORF">PY02913</name>
</gene>
<feature type="region of interest" description="Disordered" evidence="2">
    <location>
        <begin position="467"/>
        <end position="497"/>
    </location>
</feature>
<accession>Q7RKI8</accession>
<keyword evidence="4" id="KW-1185">Reference proteome</keyword>
<proteinExistence type="predicted"/>
<evidence type="ECO:0000313" key="3">
    <source>
        <dbReference type="EMBL" id="EAA22427.1"/>
    </source>
</evidence>
<organism evidence="3 4">
    <name type="scientific">Plasmodium yoelii yoelii</name>
    <dbReference type="NCBI Taxonomy" id="73239"/>
    <lineage>
        <taxon>Eukaryota</taxon>
        <taxon>Sar</taxon>
        <taxon>Alveolata</taxon>
        <taxon>Apicomplexa</taxon>
        <taxon>Aconoidasida</taxon>
        <taxon>Haemosporida</taxon>
        <taxon>Plasmodiidae</taxon>
        <taxon>Plasmodium</taxon>
        <taxon>Plasmodium (Vinckeia)</taxon>
    </lineage>
</organism>
<evidence type="ECO:0000256" key="1">
    <source>
        <dbReference type="SAM" id="Coils"/>
    </source>
</evidence>
<sequence length="1059" mass="125874">MTLKENYCDKELIVRNQKNIIEELKNEIDNYINLNKKYEEENIDLNNKVNELVQENSSNVQKFSKIHENLITKLEEEVHKNNNMLEELNILNNKIKVYEENQVQIENALKFQNFNIDNSIYKKDEHIENSNLRKITILLKEYNELVQNNSNLLLTNGDVLSENDELKNIIKKMNDDIDILTKELNEEKNKNCSGESKGKGFEMNTSKNNSRNSRHSQNEQRDLLNSMLTSHDQKISVLKKKLVDNGDINDTIKQYEEIIIAIEKKNNELENDCEFYKQHNSELSDNYNQLITDYNSLKDFIKKKKIELNFSDIQNSKSEIRNSFIQDNLKKEHRESIHSEVNNSNNFLISDNDLLTIKNHINSIEKLNNELLNNKQVEMYITLVKKDIDYLLKNKQNDQVNKISTSNDELINQIIEKEDEIKNYQEIINNLKSRIDNKDEIINNLKRNSEEFRKMINLMRTQNNNDRIESINNLSNSNKLENEENNESNKGDNSGFSQKDDMLVKIRAGYENLLNEYNVSINTLEETKEKLEMLKNEKIKLERLKEAEMNDKEYIIKKLELINNQIKEKSIEQNKSLNDEIQLKDNVIQNKIELINDLHKEIDILKEEKNKNLKYINDLEFQIVNLNNEIETLKNILNDSKDEMKLLSNELGKKENTIHILKTDIKRISNSIKAENNDSQNEHKNSSHRKSVPSSHKGHSNSSLVKQNETIMEKNEQNNNDEKNLDEDENERQYNNILNQSHLHFEKINELRMELKNSFENYNKLKFDNKKKLKDYEDEANSLKSYIKKIKDENEKKDKKYALIELAIKEMDKEIISLKDDIKQKCLYINDLEMNVDKTKREIQLIVDDINNVQHIVMSYFQNDNSSIEELTKKINAQMNTNHLLFIKEIVIKFHHRTSRKSRESKVRENADDENLAIKERELINLQNELNNIISEKEMHSDAIKNMKHQLDEFQDQKNNYINELRILEKELDIKRDEIEKFNIKLEEINRREESLAYKENEFIQIKEEIMNRERDIIDREHEITEKVNELSYKEKELVEKEHELLNKESDIFENMKIS</sequence>
<feature type="coiled-coil region" evidence="1">
    <location>
        <begin position="252"/>
        <end position="286"/>
    </location>
</feature>
<reference evidence="3 4" key="1">
    <citation type="journal article" date="2002" name="Nature">
        <title>Genome sequence and comparative analysis of the model rodent malaria parasite Plasmodium yoelii yoelii.</title>
        <authorList>
            <person name="Carlton J.M."/>
            <person name="Angiuoli S.V."/>
            <person name="Suh B.B."/>
            <person name="Kooij T.W."/>
            <person name="Pertea M."/>
            <person name="Silva J.C."/>
            <person name="Ermolaeva M.D."/>
            <person name="Allen J.E."/>
            <person name="Selengut J.D."/>
            <person name="Koo H.L."/>
            <person name="Peterson J.D."/>
            <person name="Pop M."/>
            <person name="Kosack D.S."/>
            <person name="Shumway M.F."/>
            <person name="Bidwell S.L."/>
            <person name="Shallom S.J."/>
            <person name="van Aken S.E."/>
            <person name="Riedmuller S.B."/>
            <person name="Feldblyum T.V."/>
            <person name="Cho J.K."/>
            <person name="Quackenbush J."/>
            <person name="Sedegah M."/>
            <person name="Shoaibi A."/>
            <person name="Cummings L.M."/>
            <person name="Florens L."/>
            <person name="Yates J.R."/>
            <person name="Raine J.D."/>
            <person name="Sinden R.E."/>
            <person name="Harris M.A."/>
            <person name="Cunningham D.A."/>
            <person name="Preiser P.R."/>
            <person name="Bergman L.W."/>
            <person name="Vaidya A.B."/>
            <person name="van Lin L.H."/>
            <person name="Janse C.J."/>
            <person name="Waters A.P."/>
            <person name="Smith H.O."/>
            <person name="White O.R."/>
            <person name="Salzberg S.L."/>
            <person name="Venter J.C."/>
            <person name="Fraser C.M."/>
            <person name="Hoffman S.L."/>
            <person name="Gardner M.J."/>
            <person name="Carucci D.J."/>
        </authorList>
    </citation>
    <scope>NUCLEOTIDE SEQUENCE [LARGE SCALE GENOMIC DNA]</scope>
    <source>
        <strain evidence="3 4">17XNL</strain>
    </source>
</reference>
<feature type="coiled-coil region" evidence="1">
    <location>
        <begin position="407"/>
        <end position="462"/>
    </location>
</feature>
<feature type="region of interest" description="Disordered" evidence="2">
    <location>
        <begin position="675"/>
        <end position="729"/>
    </location>
</feature>
<feature type="compositionally biased region" description="Polar residues" evidence="2">
    <location>
        <begin position="700"/>
        <end position="710"/>
    </location>
</feature>
<feature type="compositionally biased region" description="Basic and acidic residues" evidence="2">
    <location>
        <begin position="188"/>
        <end position="200"/>
    </location>
</feature>
<feature type="compositionally biased region" description="Basic and acidic residues" evidence="2">
    <location>
        <begin position="711"/>
        <end position="723"/>
    </location>
</feature>
<feature type="compositionally biased region" description="Basic residues" evidence="2">
    <location>
        <begin position="686"/>
        <end position="699"/>
    </location>
</feature>
<keyword evidence="1" id="KW-0175">Coiled coil</keyword>
<feature type="coiled-coil region" evidence="1">
    <location>
        <begin position="588"/>
        <end position="657"/>
    </location>
</feature>
<evidence type="ECO:0000313" key="4">
    <source>
        <dbReference type="Proteomes" id="UP000008553"/>
    </source>
</evidence>
<feature type="coiled-coil region" evidence="1">
    <location>
        <begin position="916"/>
        <end position="992"/>
    </location>
</feature>
<feature type="compositionally biased region" description="Low complexity" evidence="2">
    <location>
        <begin position="470"/>
        <end position="479"/>
    </location>
</feature>
<dbReference type="PaxDb" id="73239-Q7RKI8"/>
<evidence type="ECO:0000256" key="2">
    <source>
        <dbReference type="SAM" id="MobiDB-lite"/>
    </source>
</evidence>
<feature type="coiled-coil region" evidence="1">
    <location>
        <begin position="14"/>
        <end position="108"/>
    </location>
</feature>
<dbReference type="STRING" id="73239.Q7RKI8"/>
<protein>
    <submittedName>
        <fullName evidence="3">Uncharacterized protein</fullName>
    </submittedName>
</protein>
<dbReference type="Proteomes" id="UP000008553">
    <property type="component" value="Unassembled WGS sequence"/>
</dbReference>
<feature type="coiled-coil region" evidence="1">
    <location>
        <begin position="507"/>
        <end position="551"/>
    </location>
</feature>
<dbReference type="EMBL" id="AABL01000816">
    <property type="protein sequence ID" value="EAA22427.1"/>
    <property type="molecule type" value="Genomic_DNA"/>
</dbReference>
<dbReference type="AlphaFoldDB" id="Q7RKI8"/>
<dbReference type="InParanoid" id="Q7RKI8"/>